<dbReference type="EMBL" id="JAHLKM010000002">
    <property type="protein sequence ID" value="MCQ4332377.1"/>
    <property type="molecule type" value="Genomic_DNA"/>
</dbReference>
<dbReference type="PANTHER" id="PTHR42200:SF2">
    <property type="entry name" value="ARCHAEAL FLAGELLA-RELATED PROTEIN F"/>
    <property type="match status" value="1"/>
</dbReference>
<protein>
    <recommendedName>
        <fullName evidence="3">Flagellin</fullName>
    </recommendedName>
</protein>
<dbReference type="Proteomes" id="UP001139494">
    <property type="component" value="Unassembled WGS sequence"/>
</dbReference>
<dbReference type="PANTHER" id="PTHR42200">
    <property type="entry name" value="ARCHAEAL FLAGELLA-RELATED PROTEIN F-RELATED"/>
    <property type="match status" value="1"/>
</dbReference>
<dbReference type="Pfam" id="PF01917">
    <property type="entry name" value="Flagellin_arch-type"/>
    <property type="match status" value="1"/>
</dbReference>
<keyword evidence="2" id="KW-1185">Reference proteome</keyword>
<reference evidence="1" key="1">
    <citation type="journal article" date="2023" name="Front. Microbiol.">
        <title>Genomic-based phylogenetic and metabolic analyses of the genus Natronomonas, and description of Natronomonas aquatica sp. nov.</title>
        <authorList>
            <person name="Garcia-Roldan A."/>
            <person name="Duran-Viseras A."/>
            <person name="de la Haba R.R."/>
            <person name="Corral P."/>
            <person name="Sanchez-Porro C."/>
            <person name="Ventosa A."/>
        </authorList>
    </citation>
    <scope>NUCLEOTIDE SEQUENCE</scope>
    <source>
        <strain evidence="1">F2-12</strain>
    </source>
</reference>
<comment type="caution">
    <text evidence="1">The sequence shown here is derived from an EMBL/GenBank/DDBJ whole genome shotgun (WGS) entry which is preliminary data.</text>
</comment>
<dbReference type="RefSeq" id="WP_256028300.1">
    <property type="nucleotide sequence ID" value="NZ_JAHLKM010000002.1"/>
</dbReference>
<organism evidence="1 2">
    <name type="scientific">Natronomonas aquatica</name>
    <dbReference type="NCBI Taxonomy" id="2841590"/>
    <lineage>
        <taxon>Archaea</taxon>
        <taxon>Methanobacteriati</taxon>
        <taxon>Methanobacteriota</taxon>
        <taxon>Stenosarchaea group</taxon>
        <taxon>Halobacteria</taxon>
        <taxon>Halobacteriales</taxon>
        <taxon>Natronomonadaceae</taxon>
        <taxon>Natronomonas</taxon>
    </lineage>
</organism>
<dbReference type="AlphaFoldDB" id="A0A9R1D5Y0"/>
<name>A0A9R1D5Y0_9EURY</name>
<evidence type="ECO:0000313" key="1">
    <source>
        <dbReference type="EMBL" id="MCQ4332377.1"/>
    </source>
</evidence>
<evidence type="ECO:0000313" key="2">
    <source>
        <dbReference type="Proteomes" id="UP001139494"/>
    </source>
</evidence>
<sequence length="160" mass="16538">MSGVSASTLVIFIASIVVAAGVAGTLVTTVGEISTSAETKGDEITDSIDAEIELLNDGGGADFYTENGDGTANVTVYVRNTGTTTLSKDPDELDVLVNGLFVQNGNLNVTSMNGDTGSAWAEDEVIEIEIELDEQLDGSGNRLTVRTGGAERSLEFNADG</sequence>
<accession>A0A9R1D5Y0</accession>
<evidence type="ECO:0008006" key="3">
    <source>
        <dbReference type="Google" id="ProtNLM"/>
    </source>
</evidence>
<dbReference type="InterPro" id="IPR002774">
    <property type="entry name" value="Flagellin_arc-type"/>
</dbReference>
<dbReference type="GO" id="GO:0005198">
    <property type="term" value="F:structural molecule activity"/>
    <property type="evidence" value="ECO:0007669"/>
    <property type="project" value="InterPro"/>
</dbReference>
<dbReference type="GO" id="GO:0097588">
    <property type="term" value="P:archaeal or bacterial-type flagellum-dependent cell motility"/>
    <property type="evidence" value="ECO:0007669"/>
    <property type="project" value="InterPro"/>
</dbReference>
<proteinExistence type="predicted"/>
<gene>
    <name evidence="1" type="ORF">KM295_02520</name>
</gene>